<organism evidence="1">
    <name type="scientific">Veillonella ratti</name>
    <dbReference type="NCBI Taxonomy" id="103892"/>
    <lineage>
        <taxon>Bacteria</taxon>
        <taxon>Bacillati</taxon>
        <taxon>Bacillota</taxon>
        <taxon>Negativicutes</taxon>
        <taxon>Veillonellales</taxon>
        <taxon>Veillonellaceae</taxon>
        <taxon>Veillonella</taxon>
    </lineage>
</organism>
<dbReference type="EMBL" id="CACRUX010000047">
    <property type="protein sequence ID" value="VYU07747.1"/>
    <property type="molecule type" value="Genomic_DNA"/>
</dbReference>
<protein>
    <submittedName>
        <fullName evidence="1">Uncharacterized protein</fullName>
    </submittedName>
</protein>
<reference evidence="1" key="1">
    <citation type="submission" date="2019-11" db="EMBL/GenBank/DDBJ databases">
        <authorList>
            <person name="Feng L."/>
        </authorList>
    </citation>
    <scope>NUCLEOTIDE SEQUENCE</scope>
    <source>
        <strain evidence="1">VrattiLFYP33</strain>
    </source>
</reference>
<name>A0A6N3C1Q5_9FIRM</name>
<sequence>MSRAEFKEFEVGGRKFQVKRFDALTGSYIAFTLFEKILPVIMGNKDQFIGSKTPDVSADKFSEMLPSTLFKMSREDFTALQKDCLKVCYEVLPAGLTPVIGANGRWGIIGVDTDTGLILRLTIEALLFNLLGFFKEGGLSSLVTSLNSSTSATKSSNA</sequence>
<dbReference type="Pfam" id="PF21822">
    <property type="entry name" value="Phage_TAC_15"/>
    <property type="match status" value="1"/>
</dbReference>
<dbReference type="AlphaFoldDB" id="A0A6N3C1Q5"/>
<evidence type="ECO:0000313" key="1">
    <source>
        <dbReference type="EMBL" id="VYU07747.1"/>
    </source>
</evidence>
<accession>A0A6N3C1Q5</accession>
<proteinExistence type="predicted"/>
<gene>
    <name evidence="1" type="ORF">VRLFYP33_01186</name>
</gene>
<dbReference type="InterPro" id="IPR049156">
    <property type="entry name" value="Phage_chap_TAC_15-like"/>
</dbReference>
<dbReference type="RefSeq" id="WP_156704738.1">
    <property type="nucleotide sequence ID" value="NZ_CACRUX010000047.1"/>
</dbReference>